<dbReference type="InterPro" id="IPR000399">
    <property type="entry name" value="TPP-bd_CS"/>
</dbReference>
<evidence type="ECO:0000256" key="1">
    <source>
        <dbReference type="ARBA" id="ARBA00001964"/>
    </source>
</evidence>
<evidence type="ECO:0000256" key="8">
    <source>
        <dbReference type="RuleBase" id="RU362132"/>
    </source>
</evidence>
<dbReference type="GO" id="GO:0000949">
    <property type="term" value="P:aromatic amino acid family catabolic process to alcohol via Ehrlich pathway"/>
    <property type="evidence" value="ECO:0007669"/>
    <property type="project" value="TreeGrafter"/>
</dbReference>
<dbReference type="InterPro" id="IPR029061">
    <property type="entry name" value="THDP-binding"/>
</dbReference>
<organism evidence="13 14">
    <name type="scientific">Anaeromyces robustus</name>
    <dbReference type="NCBI Taxonomy" id="1754192"/>
    <lineage>
        <taxon>Eukaryota</taxon>
        <taxon>Fungi</taxon>
        <taxon>Fungi incertae sedis</taxon>
        <taxon>Chytridiomycota</taxon>
        <taxon>Chytridiomycota incertae sedis</taxon>
        <taxon>Neocallimastigomycetes</taxon>
        <taxon>Neocallimastigales</taxon>
        <taxon>Neocallimastigaceae</taxon>
        <taxon>Anaeromyces</taxon>
    </lineage>
</organism>
<keyword evidence="14" id="KW-1185">Reference proteome</keyword>
<protein>
    <submittedName>
        <fullName evidence="13">Thiamin diphosphate-binding protein</fullName>
    </submittedName>
</protein>
<evidence type="ECO:0000256" key="2">
    <source>
        <dbReference type="ARBA" id="ARBA00007812"/>
    </source>
</evidence>
<dbReference type="Pfam" id="PF02776">
    <property type="entry name" value="TPP_enzyme_N"/>
    <property type="match status" value="1"/>
</dbReference>
<comment type="cofactor">
    <cofactor evidence="1">
        <name>thiamine diphosphate</name>
        <dbReference type="ChEBI" id="CHEBI:58937"/>
    </cofactor>
</comment>
<dbReference type="Gene3D" id="3.40.50.970">
    <property type="match status" value="2"/>
</dbReference>
<dbReference type="Gene3D" id="3.40.50.1220">
    <property type="entry name" value="TPP-binding domain"/>
    <property type="match status" value="1"/>
</dbReference>
<reference evidence="13 14" key="2">
    <citation type="submission" date="2016-08" db="EMBL/GenBank/DDBJ databases">
        <title>Pervasive Adenine N6-methylation of Active Genes in Fungi.</title>
        <authorList>
            <consortium name="DOE Joint Genome Institute"/>
            <person name="Mondo S.J."/>
            <person name="Dannebaum R.O."/>
            <person name="Kuo R.C."/>
            <person name="Labutti K."/>
            <person name="Haridas S."/>
            <person name="Kuo A."/>
            <person name="Salamov A."/>
            <person name="Ahrendt S.R."/>
            <person name="Lipzen A."/>
            <person name="Sullivan W."/>
            <person name="Andreopoulos W.B."/>
            <person name="Clum A."/>
            <person name="Lindquist E."/>
            <person name="Daum C."/>
            <person name="Ramamoorthy G.K."/>
            <person name="Gryganskyi A."/>
            <person name="Culley D."/>
            <person name="Magnuson J.K."/>
            <person name="James T.Y."/>
            <person name="O'Malley M.A."/>
            <person name="Stajich J.E."/>
            <person name="Spatafora J.W."/>
            <person name="Visel A."/>
            <person name="Grigoriev I.V."/>
        </authorList>
    </citation>
    <scope>NUCLEOTIDE SEQUENCE [LARGE SCALE GENOMIC DNA]</scope>
    <source>
        <strain evidence="13 14">S4</strain>
    </source>
</reference>
<dbReference type="CDD" id="cd07038">
    <property type="entry name" value="TPP_PYR_PDC_IPDC_like"/>
    <property type="match status" value="1"/>
</dbReference>
<dbReference type="AlphaFoldDB" id="A0A1Y1X985"/>
<evidence type="ECO:0000313" key="14">
    <source>
        <dbReference type="Proteomes" id="UP000193944"/>
    </source>
</evidence>
<accession>A0A1Y1X985</accession>
<dbReference type="GO" id="GO:0000287">
    <property type="term" value="F:magnesium ion binding"/>
    <property type="evidence" value="ECO:0007669"/>
    <property type="project" value="InterPro"/>
</dbReference>
<feature type="region of interest" description="Disordered" evidence="9">
    <location>
        <begin position="369"/>
        <end position="393"/>
    </location>
</feature>
<dbReference type="InterPro" id="IPR047213">
    <property type="entry name" value="TPP_PYR_PDC_IPDC-like"/>
</dbReference>
<dbReference type="EMBL" id="MCFG01000106">
    <property type="protein sequence ID" value="ORX81966.1"/>
    <property type="molecule type" value="Genomic_DNA"/>
</dbReference>
<dbReference type="InterPro" id="IPR012110">
    <property type="entry name" value="PDC/IPDC-like"/>
</dbReference>
<dbReference type="Pfam" id="PF02775">
    <property type="entry name" value="TPP_enzyme_C"/>
    <property type="match status" value="1"/>
</dbReference>
<evidence type="ECO:0000256" key="6">
    <source>
        <dbReference type="ARBA" id="ARBA00023052"/>
    </source>
</evidence>
<dbReference type="InterPro" id="IPR012000">
    <property type="entry name" value="Thiamin_PyroP_enz_cen_dom"/>
</dbReference>
<dbReference type="Pfam" id="PF00205">
    <property type="entry name" value="TPP_enzyme_M"/>
    <property type="match status" value="1"/>
</dbReference>
<sequence>MNNTDYIDCQWYYIGNYILNKLHSIGIKNIFGIPGDYVLDFVKSIEEYGDIKFINTCDENGAAVAADAYARLNKAGCLCITYGVGGLKTLNALANAYVEKSPVILISGAPPINVKTKYNDTHMLHHEVKKDNTQLKMLKEVTCYQAILSNPYTAINELDNAFEALKKYSQPIYVELPKDFTFKKAYLLKTLIPKKVFDTNFTSSLWEAASEIIHVIKNSKHALVLVGLEVDRFNLKRKVLEFIERTQIPFCSTIMGKSTFGENHLLFAGCYVGKMSNQEIYNYVENRDCCIMMGVQITDTVTGIFSSKKLLKNDDNIKLNMNGIQVNNHIYSNVNIQQILDLILSNEEFQDDINEIYYTRHAYRHPFPNESLSFDDNNDNKNDKKENLNKNKRDSITTAKEEIYFNNNNNNNDNSNSKKVMKTNLPSNFLKKIINFEPSNQPIRNENIYCIINRWINSNTTVICDVGDPSFGTYDLFIPTGAKYLNPAIYLSLGFGVPAALGACAAEPSRRTIAICGDGGFQMTCQELSAIARYHYRPIIIVLNNNGYTTEKGLDKGIKKANTIHSWNYEKLIELIGTGRYIGNIKTEKDLDLALYRCFDMTGALTFSIKEKEIKETIKVKEKIRKLQQLQQQQQQQNKNYHENRYNGNENDNEDNNNNNNNSDSDIDEMYKPFEEKVKINNDNGYINNNEFLTNLVDKIYCKEMGCLIPFDNYVKAYKERELSQNDYYKNYDNDEENKDNDKSKGKEKDEYEYENEYEYPYSYLYQKEQEKEKGKQRKKSLSNYLKLKSNYLTLIEIQLDELDMSYGSHRFITLSQKK</sequence>
<dbReference type="PANTHER" id="PTHR43452">
    <property type="entry name" value="PYRUVATE DECARBOXYLASE"/>
    <property type="match status" value="1"/>
</dbReference>
<evidence type="ECO:0000256" key="9">
    <source>
        <dbReference type="SAM" id="MobiDB-lite"/>
    </source>
</evidence>
<comment type="caution">
    <text evidence="13">The sequence shown here is derived from an EMBL/GenBank/DDBJ whole genome shotgun (WGS) entry which is preliminary data.</text>
</comment>
<evidence type="ECO:0000313" key="13">
    <source>
        <dbReference type="EMBL" id="ORX81966.1"/>
    </source>
</evidence>
<feature type="compositionally biased region" description="Basic and acidic residues" evidence="9">
    <location>
        <begin position="378"/>
        <end position="393"/>
    </location>
</feature>
<dbReference type="PROSITE" id="PS00187">
    <property type="entry name" value="TPP_ENZYMES"/>
    <property type="match status" value="1"/>
</dbReference>
<dbReference type="PANTHER" id="PTHR43452:SF30">
    <property type="entry name" value="PYRUVATE DECARBOXYLASE ISOZYME 1-RELATED"/>
    <property type="match status" value="1"/>
</dbReference>
<dbReference type="InterPro" id="IPR012001">
    <property type="entry name" value="Thiamin_PyroP_enz_TPP-bd_dom"/>
</dbReference>
<evidence type="ECO:0000256" key="7">
    <source>
        <dbReference type="ARBA" id="ARBA00023239"/>
    </source>
</evidence>
<keyword evidence="6 8" id="KW-0786">Thiamine pyrophosphate</keyword>
<comment type="similarity">
    <text evidence="2 8">Belongs to the TPP enzyme family.</text>
</comment>
<feature type="compositionally biased region" description="Basic and acidic residues" evidence="9">
    <location>
        <begin position="740"/>
        <end position="750"/>
    </location>
</feature>
<reference evidence="13 14" key="1">
    <citation type="submission" date="2016-08" db="EMBL/GenBank/DDBJ databases">
        <title>A Parts List for Fungal Cellulosomes Revealed by Comparative Genomics.</title>
        <authorList>
            <consortium name="DOE Joint Genome Institute"/>
            <person name="Haitjema C.H."/>
            <person name="Gilmore S.P."/>
            <person name="Henske J.K."/>
            <person name="Solomon K.V."/>
            <person name="De Groot R."/>
            <person name="Kuo A."/>
            <person name="Mondo S.J."/>
            <person name="Salamov A.A."/>
            <person name="Labutti K."/>
            <person name="Zhao Z."/>
            <person name="Chiniquy J."/>
            <person name="Barry K."/>
            <person name="Brewer H.M."/>
            <person name="Purvine S.O."/>
            <person name="Wright A.T."/>
            <person name="Boxma B."/>
            <person name="Van Alen T."/>
            <person name="Hackstein J.H."/>
            <person name="Baker S.E."/>
            <person name="Grigoriev I.V."/>
            <person name="O'Malley M.A."/>
        </authorList>
    </citation>
    <scope>NUCLEOTIDE SEQUENCE [LARGE SCALE GENOMIC DNA]</scope>
    <source>
        <strain evidence="13 14">S4</strain>
    </source>
</reference>
<dbReference type="GO" id="GO:0030976">
    <property type="term" value="F:thiamine pyrophosphate binding"/>
    <property type="evidence" value="ECO:0007669"/>
    <property type="project" value="InterPro"/>
</dbReference>
<keyword evidence="5" id="KW-0460">Magnesium</keyword>
<evidence type="ECO:0000259" key="10">
    <source>
        <dbReference type="Pfam" id="PF00205"/>
    </source>
</evidence>
<feature type="region of interest" description="Disordered" evidence="9">
    <location>
        <begin position="629"/>
        <end position="668"/>
    </location>
</feature>
<feature type="domain" description="Thiamine pyrophosphate enzyme central" evidence="10">
    <location>
        <begin position="211"/>
        <end position="339"/>
    </location>
</feature>
<evidence type="ECO:0000256" key="4">
    <source>
        <dbReference type="ARBA" id="ARBA00022793"/>
    </source>
</evidence>
<evidence type="ECO:0000259" key="12">
    <source>
        <dbReference type="Pfam" id="PF02776"/>
    </source>
</evidence>
<feature type="domain" description="Thiamine pyrophosphate enzyme N-terminal TPP-binding" evidence="12">
    <location>
        <begin position="15"/>
        <end position="128"/>
    </location>
</feature>
<dbReference type="SUPFAM" id="SSF52518">
    <property type="entry name" value="Thiamin diphosphate-binding fold (THDP-binding)"/>
    <property type="match status" value="2"/>
</dbReference>
<dbReference type="OrthoDB" id="3970464at2759"/>
<proteinExistence type="inferred from homology"/>
<dbReference type="InterPro" id="IPR011766">
    <property type="entry name" value="TPP_enzyme_TPP-bd"/>
</dbReference>
<evidence type="ECO:0000256" key="5">
    <source>
        <dbReference type="ARBA" id="ARBA00022842"/>
    </source>
</evidence>
<keyword evidence="4" id="KW-0210">Decarboxylase</keyword>
<dbReference type="STRING" id="1754192.A0A1Y1X985"/>
<feature type="region of interest" description="Disordered" evidence="9">
    <location>
        <begin position="728"/>
        <end position="752"/>
    </location>
</feature>
<name>A0A1Y1X985_9FUNG</name>
<dbReference type="GO" id="GO:0005829">
    <property type="term" value="C:cytosol"/>
    <property type="evidence" value="ECO:0007669"/>
    <property type="project" value="TreeGrafter"/>
</dbReference>
<dbReference type="SUPFAM" id="SSF52467">
    <property type="entry name" value="DHS-like NAD/FAD-binding domain"/>
    <property type="match status" value="1"/>
</dbReference>
<gene>
    <name evidence="13" type="ORF">BCR32DRAFT_292938</name>
</gene>
<dbReference type="Proteomes" id="UP000193944">
    <property type="component" value="Unassembled WGS sequence"/>
</dbReference>
<dbReference type="GO" id="GO:0004737">
    <property type="term" value="F:pyruvate decarboxylase activity"/>
    <property type="evidence" value="ECO:0007669"/>
    <property type="project" value="TreeGrafter"/>
</dbReference>
<evidence type="ECO:0000256" key="3">
    <source>
        <dbReference type="ARBA" id="ARBA00022723"/>
    </source>
</evidence>
<feature type="domain" description="Thiamine pyrophosphate enzyme TPP-binding" evidence="11">
    <location>
        <begin position="480"/>
        <end position="603"/>
    </location>
</feature>
<keyword evidence="3" id="KW-0479">Metal-binding</keyword>
<evidence type="ECO:0000259" key="11">
    <source>
        <dbReference type="Pfam" id="PF02775"/>
    </source>
</evidence>
<keyword evidence="7" id="KW-0456">Lyase</keyword>
<dbReference type="InterPro" id="IPR029035">
    <property type="entry name" value="DHS-like_NAD/FAD-binding_dom"/>
</dbReference>